<reference evidence="1 2" key="1">
    <citation type="journal article" date="2022" name="New Phytol.">
        <title>Ecological generalism drives hyperdiversity of secondary metabolite gene clusters in xylarialean endophytes.</title>
        <authorList>
            <person name="Franco M.E.E."/>
            <person name="Wisecaver J.H."/>
            <person name="Arnold A.E."/>
            <person name="Ju Y.M."/>
            <person name="Slot J.C."/>
            <person name="Ahrendt S."/>
            <person name="Moore L.P."/>
            <person name="Eastman K.E."/>
            <person name="Scott K."/>
            <person name="Konkel Z."/>
            <person name="Mondo S.J."/>
            <person name="Kuo A."/>
            <person name="Hayes R.D."/>
            <person name="Haridas S."/>
            <person name="Andreopoulos B."/>
            <person name="Riley R."/>
            <person name="LaButti K."/>
            <person name="Pangilinan J."/>
            <person name="Lipzen A."/>
            <person name="Amirebrahimi M."/>
            <person name="Yan J."/>
            <person name="Adam C."/>
            <person name="Keymanesh K."/>
            <person name="Ng V."/>
            <person name="Louie K."/>
            <person name="Northen T."/>
            <person name="Drula E."/>
            <person name="Henrissat B."/>
            <person name="Hsieh H.M."/>
            <person name="Youens-Clark K."/>
            <person name="Lutzoni F."/>
            <person name="Miadlikowska J."/>
            <person name="Eastwood D.C."/>
            <person name="Hamelin R.C."/>
            <person name="Grigoriev I.V."/>
            <person name="U'Ren J.M."/>
        </authorList>
    </citation>
    <scope>NUCLEOTIDE SEQUENCE [LARGE SCALE GENOMIC DNA]</scope>
    <source>
        <strain evidence="1 2">ER1909</strain>
    </source>
</reference>
<evidence type="ECO:0000313" key="2">
    <source>
        <dbReference type="Proteomes" id="UP001497680"/>
    </source>
</evidence>
<protein>
    <submittedName>
        <fullName evidence="1">NAD(P)-binding protein</fullName>
    </submittedName>
</protein>
<proteinExistence type="predicted"/>
<dbReference type="Proteomes" id="UP001497680">
    <property type="component" value="Unassembled WGS sequence"/>
</dbReference>
<accession>A0ACC0DB51</accession>
<sequence>MAPVGIAIIGGGIFVKEQHIPAALASPLLTIKAIWSRSLKTAEDAAKLVPADAGPVDLYSTDSGAGKSYEDILKRDDITGVILALPIPDQPSYIEKALAAGKHVLAEKPLAKDVETAVKLIEYYKRVSAETAASFAVAENFRFTPSYLYAAEEVKKLGKVTGFLVRVGFMMEQSNKYYQTPWRTVPQYQGGFLLDAGVHFTAATRKLLGGDNAVESLVAQTALVQDHLPPVDSINAVLKTKSGVVGSFITSVGTTLGAFEYAVACEQGVVKAEPTKVTTVRGYGKDAASEEKAFEQTTGVSEEVQAWAESLLSGVPNPSQTPEQALGDLELLEKMLTSGDQDGARQKLQYQHFV</sequence>
<organism evidence="1 2">
    <name type="scientific">Hypoxylon rubiginosum</name>
    <dbReference type="NCBI Taxonomy" id="110542"/>
    <lineage>
        <taxon>Eukaryota</taxon>
        <taxon>Fungi</taxon>
        <taxon>Dikarya</taxon>
        <taxon>Ascomycota</taxon>
        <taxon>Pezizomycotina</taxon>
        <taxon>Sordariomycetes</taxon>
        <taxon>Xylariomycetidae</taxon>
        <taxon>Xylariales</taxon>
        <taxon>Hypoxylaceae</taxon>
        <taxon>Hypoxylon</taxon>
    </lineage>
</organism>
<keyword evidence="2" id="KW-1185">Reference proteome</keyword>
<gene>
    <name evidence="1" type="ORF">F4821DRAFT_45897</name>
</gene>
<name>A0ACC0DB51_9PEZI</name>
<comment type="caution">
    <text evidence="1">The sequence shown here is derived from an EMBL/GenBank/DDBJ whole genome shotgun (WGS) entry which is preliminary data.</text>
</comment>
<dbReference type="EMBL" id="MU394293">
    <property type="protein sequence ID" value="KAI6089983.1"/>
    <property type="molecule type" value="Genomic_DNA"/>
</dbReference>
<evidence type="ECO:0000313" key="1">
    <source>
        <dbReference type="EMBL" id="KAI6089983.1"/>
    </source>
</evidence>